<proteinExistence type="inferred from homology"/>
<feature type="transmembrane region" description="Helical" evidence="9">
    <location>
        <begin position="410"/>
        <end position="432"/>
    </location>
</feature>
<dbReference type="FunFam" id="3.40.50.300:FF:000622">
    <property type="entry name" value="ATP-binding cassette sub-family G member 2"/>
    <property type="match status" value="1"/>
</dbReference>
<dbReference type="Gene3D" id="3.40.50.300">
    <property type="entry name" value="P-loop containing nucleotide triphosphate hydrolases"/>
    <property type="match status" value="1"/>
</dbReference>
<comment type="subcellular location">
    <subcellularLocation>
        <location evidence="1">Membrane</location>
        <topology evidence="1">Multi-pass membrane protein</topology>
    </subcellularLocation>
</comment>
<dbReference type="InterPro" id="IPR013525">
    <property type="entry name" value="ABC2_TM"/>
</dbReference>
<keyword evidence="6" id="KW-0067">ATP-binding</keyword>
<organism evidence="11 12">
    <name type="scientific">Callorhinchus milii</name>
    <name type="common">Ghost shark</name>
    <dbReference type="NCBI Taxonomy" id="7868"/>
    <lineage>
        <taxon>Eukaryota</taxon>
        <taxon>Metazoa</taxon>
        <taxon>Chordata</taxon>
        <taxon>Craniata</taxon>
        <taxon>Vertebrata</taxon>
        <taxon>Chondrichthyes</taxon>
        <taxon>Holocephali</taxon>
        <taxon>Chimaeriformes</taxon>
        <taxon>Callorhinchidae</taxon>
        <taxon>Callorhinchus</taxon>
    </lineage>
</organism>
<reference evidence="12" key="3">
    <citation type="journal article" date="2014" name="Nature">
        <title>Elephant shark genome provides unique insights into gnathostome evolution.</title>
        <authorList>
            <consortium name="International Elephant Shark Genome Sequencing Consortium"/>
            <person name="Venkatesh B."/>
            <person name="Lee A.P."/>
            <person name="Ravi V."/>
            <person name="Maurya A.K."/>
            <person name="Lian M.M."/>
            <person name="Swann J.B."/>
            <person name="Ohta Y."/>
            <person name="Flajnik M.F."/>
            <person name="Sutoh Y."/>
            <person name="Kasahara M."/>
            <person name="Hoon S."/>
            <person name="Gangu V."/>
            <person name="Roy S.W."/>
            <person name="Irimia M."/>
            <person name="Korzh V."/>
            <person name="Kondrychyn I."/>
            <person name="Lim Z.W."/>
            <person name="Tay B.H."/>
            <person name="Tohari S."/>
            <person name="Kong K.W."/>
            <person name="Ho S."/>
            <person name="Lorente-Galdos B."/>
            <person name="Quilez J."/>
            <person name="Marques-Bonet T."/>
            <person name="Raney B.J."/>
            <person name="Ingham P.W."/>
            <person name="Tay A."/>
            <person name="Hillier L.W."/>
            <person name="Minx P."/>
            <person name="Boehm T."/>
            <person name="Wilson R.K."/>
            <person name="Brenner S."/>
            <person name="Warren W.C."/>
        </authorList>
    </citation>
    <scope>NUCLEOTIDE SEQUENCE [LARGE SCALE GENOMIC DNA]</scope>
</reference>
<dbReference type="InterPro" id="IPR027417">
    <property type="entry name" value="P-loop_NTPase"/>
</dbReference>
<feature type="transmembrane region" description="Helical" evidence="9">
    <location>
        <begin position="379"/>
        <end position="403"/>
    </location>
</feature>
<keyword evidence="3" id="KW-0813">Transport</keyword>
<evidence type="ECO:0000256" key="2">
    <source>
        <dbReference type="ARBA" id="ARBA00005814"/>
    </source>
</evidence>
<protein>
    <submittedName>
        <fullName evidence="11">ATP-binding cassette, sub-family G (WHITE), member 2b</fullName>
    </submittedName>
</protein>
<dbReference type="GeneTree" id="ENSGT00940000162658"/>
<feature type="domain" description="ABC transporter" evidence="10">
    <location>
        <begin position="22"/>
        <end position="272"/>
    </location>
</feature>
<reference evidence="12" key="1">
    <citation type="journal article" date="2006" name="Science">
        <title>Ancient noncoding elements conserved in the human genome.</title>
        <authorList>
            <person name="Venkatesh B."/>
            <person name="Kirkness E.F."/>
            <person name="Loh Y.H."/>
            <person name="Halpern A.L."/>
            <person name="Lee A.P."/>
            <person name="Johnson J."/>
            <person name="Dandona N."/>
            <person name="Viswanathan L.D."/>
            <person name="Tay A."/>
            <person name="Venter J.C."/>
            <person name="Strausberg R.L."/>
            <person name="Brenner S."/>
        </authorList>
    </citation>
    <scope>NUCLEOTIDE SEQUENCE [LARGE SCALE GENOMIC DNA]</scope>
</reference>
<dbReference type="Ensembl" id="ENSCMIT00000007919.1">
    <property type="protein sequence ID" value="ENSCMIP00000007694.1"/>
    <property type="gene ID" value="ENSCMIG00000004170.1"/>
</dbReference>
<keyword evidence="8 9" id="KW-0472">Membrane</keyword>
<dbReference type="GO" id="GO:0008514">
    <property type="term" value="F:organic anion transmembrane transporter activity"/>
    <property type="evidence" value="ECO:0007669"/>
    <property type="project" value="UniProtKB-ARBA"/>
</dbReference>
<dbReference type="Proteomes" id="UP000314986">
    <property type="component" value="Unassembled WGS sequence"/>
</dbReference>
<gene>
    <name evidence="11" type="primary">abcg2c</name>
</gene>
<evidence type="ECO:0000256" key="8">
    <source>
        <dbReference type="ARBA" id="ARBA00023136"/>
    </source>
</evidence>
<feature type="transmembrane region" description="Helical" evidence="9">
    <location>
        <begin position="350"/>
        <end position="373"/>
    </location>
</feature>
<evidence type="ECO:0000256" key="1">
    <source>
        <dbReference type="ARBA" id="ARBA00004141"/>
    </source>
</evidence>
<dbReference type="PANTHER" id="PTHR48041:SF49">
    <property type="entry name" value="ATP-BINDING CASSETTE TRANSPORTER SUB-FAMILY G MEMBER 2B-RELATED"/>
    <property type="match status" value="1"/>
</dbReference>
<comment type="similarity">
    <text evidence="2">Belongs to the ABC transporter superfamily. ABCG family. Eye pigment precursor importer (TC 3.A.1.204) subfamily.</text>
</comment>
<dbReference type="InterPro" id="IPR050352">
    <property type="entry name" value="ABCG_transporters"/>
</dbReference>
<reference evidence="12" key="2">
    <citation type="journal article" date="2007" name="PLoS Biol.">
        <title>Survey sequencing and comparative analysis of the elephant shark (Callorhinchus milii) genome.</title>
        <authorList>
            <person name="Venkatesh B."/>
            <person name="Kirkness E.F."/>
            <person name="Loh Y.H."/>
            <person name="Halpern A.L."/>
            <person name="Lee A.P."/>
            <person name="Johnson J."/>
            <person name="Dandona N."/>
            <person name="Viswanathan L.D."/>
            <person name="Tay A."/>
            <person name="Venter J.C."/>
            <person name="Strausberg R.L."/>
            <person name="Brenner S."/>
        </authorList>
    </citation>
    <scope>NUCLEOTIDE SEQUENCE [LARGE SCALE GENOMIC DNA]</scope>
</reference>
<dbReference type="CDD" id="cd03213">
    <property type="entry name" value="ABCG_EPDR"/>
    <property type="match status" value="1"/>
</dbReference>
<keyword evidence="12" id="KW-1185">Reference proteome</keyword>
<accession>A0A4W3HD46</accession>
<dbReference type="GO" id="GO:0016324">
    <property type="term" value="C:apical plasma membrane"/>
    <property type="evidence" value="ECO:0007669"/>
    <property type="project" value="UniProtKB-ARBA"/>
</dbReference>
<dbReference type="AlphaFoldDB" id="A0A4W3HD46"/>
<reference evidence="11" key="5">
    <citation type="submission" date="2025-09" db="UniProtKB">
        <authorList>
            <consortium name="Ensembl"/>
        </authorList>
    </citation>
    <scope>IDENTIFICATION</scope>
</reference>
<dbReference type="Pfam" id="PF19055">
    <property type="entry name" value="ABC2_membrane_7"/>
    <property type="match status" value="1"/>
</dbReference>
<dbReference type="InterPro" id="IPR003439">
    <property type="entry name" value="ABC_transporter-like_ATP-bd"/>
</dbReference>
<dbReference type="Pfam" id="PF01061">
    <property type="entry name" value="ABC2_membrane"/>
    <property type="match status" value="1"/>
</dbReference>
<keyword evidence="7 9" id="KW-1133">Transmembrane helix</keyword>
<dbReference type="GO" id="GO:0015562">
    <property type="term" value="F:efflux transmembrane transporter activity"/>
    <property type="evidence" value="ECO:0007669"/>
    <property type="project" value="UniProtKB-ARBA"/>
</dbReference>
<keyword evidence="4 9" id="KW-0812">Transmembrane</keyword>
<evidence type="ECO:0000256" key="5">
    <source>
        <dbReference type="ARBA" id="ARBA00022741"/>
    </source>
</evidence>
<evidence type="ECO:0000256" key="9">
    <source>
        <dbReference type="SAM" id="Phobius"/>
    </source>
</evidence>
<evidence type="ECO:0000313" key="11">
    <source>
        <dbReference type="Ensembl" id="ENSCMIP00000007694.1"/>
    </source>
</evidence>
<dbReference type="SUPFAM" id="SSF52540">
    <property type="entry name" value="P-loop containing nucleoside triphosphate hydrolases"/>
    <property type="match status" value="1"/>
</dbReference>
<dbReference type="Pfam" id="PF00005">
    <property type="entry name" value="ABC_tran"/>
    <property type="match status" value="1"/>
</dbReference>
<name>A0A4W3HD46_CALMI</name>
<evidence type="ECO:0000313" key="12">
    <source>
        <dbReference type="Proteomes" id="UP000314986"/>
    </source>
</evidence>
<sequence>MEASAQSRKEQAGDFESPGPTLTFSNISYAVNLKKTFSIKKGEEKWILQNVSGIMKPGMNALLGPTGSGKTSLLDVLAHRKNPKGIKSGQVQLNGQFVDSSSHQPSAYVVQDDILMGTLSVRENLEFSANLRLSKKEYNAEERQKKVNEVIQELGLQDCASTKIGTEFLRGISGGERKRCSIGMELITSPSLLFLDEPTTGLDANTANSIMHLLYMLSRNSRTIIFSIHQPRYSIFRLFDSLTLMNKGQIIYQGPGAEALDYFTEIGFKCEPYNNPSDFFLDVINGAVTSSLETPNSGVNISCMSKVKDYLTLFLRLVIHPCYRQYKFILNRHENSSGYYRTSAYFLSKILIDLIPNRIIPIFGLAAISYFMIGLKEDVTSFFLFILTISLTSLAAVSLAFFVSASANTFAAANALIAIPYVLMMVFGGFLVNLNGMLNWLSWLKWISIFRYGLDALAINELKGQIFYSNLTLFYGEAYLDQQGINHSTWGFWQNEVALFCMTIVFMFLAFVQLLTVNKWK</sequence>
<evidence type="ECO:0000256" key="6">
    <source>
        <dbReference type="ARBA" id="ARBA00022840"/>
    </source>
</evidence>
<dbReference type="SMART" id="SM00382">
    <property type="entry name" value="AAA"/>
    <property type="match status" value="1"/>
</dbReference>
<evidence type="ECO:0000259" key="10">
    <source>
        <dbReference type="PROSITE" id="PS50893"/>
    </source>
</evidence>
<evidence type="ECO:0000256" key="4">
    <source>
        <dbReference type="ARBA" id="ARBA00022692"/>
    </source>
</evidence>
<dbReference type="GO" id="GO:0016887">
    <property type="term" value="F:ATP hydrolysis activity"/>
    <property type="evidence" value="ECO:0007669"/>
    <property type="project" value="InterPro"/>
</dbReference>
<dbReference type="PANTHER" id="PTHR48041">
    <property type="entry name" value="ABC TRANSPORTER G FAMILY MEMBER 28"/>
    <property type="match status" value="1"/>
</dbReference>
<evidence type="ECO:0000256" key="7">
    <source>
        <dbReference type="ARBA" id="ARBA00022989"/>
    </source>
</evidence>
<reference evidence="11" key="4">
    <citation type="submission" date="2025-08" db="UniProtKB">
        <authorList>
            <consortium name="Ensembl"/>
        </authorList>
    </citation>
    <scope>IDENTIFICATION</scope>
</reference>
<dbReference type="PROSITE" id="PS50893">
    <property type="entry name" value="ABC_TRANSPORTER_2"/>
    <property type="match status" value="1"/>
</dbReference>
<dbReference type="GO" id="GO:0005524">
    <property type="term" value="F:ATP binding"/>
    <property type="evidence" value="ECO:0007669"/>
    <property type="project" value="UniProtKB-KW"/>
</dbReference>
<evidence type="ECO:0000256" key="3">
    <source>
        <dbReference type="ARBA" id="ARBA00022448"/>
    </source>
</evidence>
<dbReference type="InterPro" id="IPR003593">
    <property type="entry name" value="AAA+_ATPase"/>
</dbReference>
<keyword evidence="5" id="KW-0547">Nucleotide-binding</keyword>
<feature type="transmembrane region" description="Helical" evidence="9">
    <location>
        <begin position="497"/>
        <end position="517"/>
    </location>
</feature>
<dbReference type="InterPro" id="IPR043926">
    <property type="entry name" value="ABCG_dom"/>
</dbReference>
<dbReference type="GO" id="GO:0140359">
    <property type="term" value="F:ABC-type transporter activity"/>
    <property type="evidence" value="ECO:0007669"/>
    <property type="project" value="InterPro"/>
</dbReference>